<evidence type="ECO:0000256" key="2">
    <source>
        <dbReference type="ARBA" id="ARBA00005046"/>
    </source>
</evidence>
<comment type="catalytic activity">
    <reaction evidence="1 7">
        <text>(8S)-3',8-cyclo-7,8-dihydroguanosine 5'-triphosphate = cyclic pyranopterin phosphate + diphosphate</text>
        <dbReference type="Rhea" id="RHEA:49580"/>
        <dbReference type="ChEBI" id="CHEBI:33019"/>
        <dbReference type="ChEBI" id="CHEBI:59648"/>
        <dbReference type="ChEBI" id="CHEBI:131766"/>
        <dbReference type="EC" id="4.6.1.17"/>
    </reaction>
</comment>
<dbReference type="PANTHER" id="PTHR22960">
    <property type="entry name" value="MOLYBDOPTERIN COFACTOR SYNTHESIS PROTEIN A"/>
    <property type="match status" value="1"/>
</dbReference>
<dbReference type="NCBIfam" id="NF006870">
    <property type="entry name" value="PRK09364.1"/>
    <property type="match status" value="1"/>
</dbReference>
<evidence type="ECO:0000313" key="8">
    <source>
        <dbReference type="EMBL" id="QDJ14549.1"/>
    </source>
</evidence>
<keyword evidence="4 7" id="KW-0501">Molybdenum cofactor biosynthesis</keyword>
<dbReference type="Gene3D" id="3.30.70.640">
    <property type="entry name" value="Molybdopterin cofactor biosynthesis C (MoaC) domain"/>
    <property type="match status" value="1"/>
</dbReference>
<evidence type="ECO:0000256" key="4">
    <source>
        <dbReference type="ARBA" id="ARBA00023150"/>
    </source>
</evidence>
<dbReference type="PANTHER" id="PTHR22960:SF0">
    <property type="entry name" value="MOLYBDENUM COFACTOR BIOSYNTHESIS PROTEIN 1"/>
    <property type="match status" value="1"/>
</dbReference>
<sequence>MKFTHINTAGEANMVDVSAKTETIREARAEALVTMSAQTLSMIVEGKHHKGDVFATARIAGIQAAKKTWDLIPLCHPLLLSKVEVKLTALPETNQVRIESLCKLSGKTGVEMEALTAASVAALTIYDMCKAIQKDIMIENVRLLAKSGGKSGTFVAD</sequence>
<dbReference type="InterPro" id="IPR023045">
    <property type="entry name" value="MoaC"/>
</dbReference>
<dbReference type="InterPro" id="IPR036522">
    <property type="entry name" value="MoaC_sf"/>
</dbReference>
<dbReference type="FunFam" id="3.30.70.640:FF:000001">
    <property type="entry name" value="Cyclic pyranopterin monophosphate synthase"/>
    <property type="match status" value="1"/>
</dbReference>
<dbReference type="SUPFAM" id="SSF55040">
    <property type="entry name" value="Molybdenum cofactor biosynthesis protein C, MoaC"/>
    <property type="match status" value="1"/>
</dbReference>
<evidence type="ECO:0000256" key="5">
    <source>
        <dbReference type="ARBA" id="ARBA00023239"/>
    </source>
</evidence>
<dbReference type="RefSeq" id="WP_373463121.1">
    <property type="nucleotide sequence ID" value="NZ_CP022011.1"/>
</dbReference>
<evidence type="ECO:0000313" key="9">
    <source>
        <dbReference type="Proteomes" id="UP000955338"/>
    </source>
</evidence>
<feature type="binding site" evidence="7">
    <location>
        <begin position="74"/>
        <end position="76"/>
    </location>
    <ligand>
        <name>substrate</name>
    </ligand>
</feature>
<organism evidence="8 9">
    <name type="scientific">Mergibacter septicus</name>
    <dbReference type="NCBI Taxonomy" id="221402"/>
    <lineage>
        <taxon>Bacteria</taxon>
        <taxon>Pseudomonadati</taxon>
        <taxon>Pseudomonadota</taxon>
        <taxon>Gammaproteobacteria</taxon>
        <taxon>Pasteurellales</taxon>
        <taxon>Pasteurellaceae</taxon>
        <taxon>Mergibacter</taxon>
    </lineage>
</organism>
<dbReference type="HAMAP" id="MF_01224_B">
    <property type="entry name" value="MoaC_B"/>
    <property type="match status" value="1"/>
</dbReference>
<evidence type="ECO:0000256" key="7">
    <source>
        <dbReference type="HAMAP-Rule" id="MF_01224"/>
    </source>
</evidence>
<comment type="subunit">
    <text evidence="7">Homohexamer; trimer of dimers.</text>
</comment>
<dbReference type="AlphaFoldDB" id="A0A8D4LJ84"/>
<dbReference type="Pfam" id="PF01967">
    <property type="entry name" value="MoaC"/>
    <property type="match status" value="1"/>
</dbReference>
<dbReference type="CDD" id="cd01420">
    <property type="entry name" value="MoaC_PE"/>
    <property type="match status" value="1"/>
</dbReference>
<dbReference type="NCBIfam" id="TIGR00581">
    <property type="entry name" value="moaC"/>
    <property type="match status" value="1"/>
</dbReference>
<dbReference type="GO" id="GO:0061798">
    <property type="term" value="F:GTP 3',8'-cyclase activity"/>
    <property type="evidence" value="ECO:0007669"/>
    <property type="project" value="TreeGrafter"/>
</dbReference>
<dbReference type="InterPro" id="IPR050105">
    <property type="entry name" value="MoCo_biosynth_MoaA/MoaC"/>
</dbReference>
<evidence type="ECO:0000256" key="3">
    <source>
        <dbReference type="ARBA" id="ARBA00012575"/>
    </source>
</evidence>
<protein>
    <recommendedName>
        <fullName evidence="3 7">Cyclic pyranopterin monophosphate synthase</fullName>
        <ecNumber evidence="3 7">4.6.1.17</ecNumber>
    </recommendedName>
    <alternativeName>
        <fullName evidence="7">Molybdenum cofactor biosynthesis protein C</fullName>
    </alternativeName>
</protein>
<comment type="similarity">
    <text evidence="7">Belongs to the MoaC family.</text>
</comment>
<dbReference type="Proteomes" id="UP000955338">
    <property type="component" value="Chromosome"/>
</dbReference>
<feature type="binding site" evidence="7">
    <location>
        <begin position="112"/>
        <end position="113"/>
    </location>
    <ligand>
        <name>substrate</name>
    </ligand>
</feature>
<evidence type="ECO:0000256" key="1">
    <source>
        <dbReference type="ARBA" id="ARBA00001637"/>
    </source>
</evidence>
<name>A0A8D4LJ84_9PAST</name>
<dbReference type="InterPro" id="IPR002820">
    <property type="entry name" value="Mopterin_CF_biosynth-C_dom"/>
</dbReference>
<dbReference type="EMBL" id="CP022011">
    <property type="protein sequence ID" value="QDJ14549.1"/>
    <property type="molecule type" value="Genomic_DNA"/>
</dbReference>
<dbReference type="UniPathway" id="UPA00344"/>
<keyword evidence="5 7" id="KW-0456">Lyase</keyword>
<gene>
    <name evidence="7 8" type="primary">moaC</name>
    <name evidence="8" type="ORF">CEP48_03555</name>
</gene>
<accession>A0A8D4LJ84</accession>
<dbReference type="InterPro" id="IPR047594">
    <property type="entry name" value="MoaC_bact/euk"/>
</dbReference>
<reference evidence="8" key="1">
    <citation type="submission" date="2017-06" db="EMBL/GenBank/DDBJ databases">
        <title>Genome sequencing of pathogenic and non-pathogenic strains within Bisgaard taxon 40.</title>
        <authorList>
            <person name="Ladner J.T."/>
            <person name="Lovett S.P."/>
            <person name="Koroleva G."/>
            <person name="Lorch J.M."/>
        </authorList>
    </citation>
    <scope>NUCLEOTIDE SEQUENCE</scope>
    <source>
        <strain evidence="8">27576-1-I1</strain>
    </source>
</reference>
<dbReference type="GO" id="GO:0061799">
    <property type="term" value="F:cyclic pyranopterin monophosphate synthase activity"/>
    <property type="evidence" value="ECO:0007669"/>
    <property type="project" value="UniProtKB-UniRule"/>
</dbReference>
<feature type="active site" evidence="7">
    <location>
        <position position="127"/>
    </location>
</feature>
<evidence type="ECO:0000256" key="6">
    <source>
        <dbReference type="ARBA" id="ARBA00055087"/>
    </source>
</evidence>
<dbReference type="EC" id="4.6.1.17" evidence="3 7"/>
<proteinExistence type="inferred from homology"/>
<comment type="pathway">
    <text evidence="2 7">Cofactor biosynthesis; molybdopterin biosynthesis.</text>
</comment>
<keyword evidence="9" id="KW-1185">Reference proteome</keyword>
<dbReference type="GO" id="GO:0006777">
    <property type="term" value="P:Mo-molybdopterin cofactor biosynthetic process"/>
    <property type="evidence" value="ECO:0007669"/>
    <property type="project" value="UniProtKB-UniRule"/>
</dbReference>
<comment type="function">
    <text evidence="6 7">Catalyzes the conversion of (8S)-3',8-cyclo-7,8-dihydroguanosine 5'-triphosphate to cyclic pyranopterin monophosphate (cPMP).</text>
</comment>